<evidence type="ECO:0000259" key="3">
    <source>
        <dbReference type="Pfam" id="PF13439"/>
    </source>
</evidence>
<keyword evidence="5" id="KW-1185">Reference proteome</keyword>
<dbReference type="FunFam" id="3.40.50.2000:FF:000119">
    <property type="entry name" value="Glycosyl transferase group 1"/>
    <property type="match status" value="1"/>
</dbReference>
<dbReference type="KEGG" id="haa:A5892_16880"/>
<dbReference type="RefSeq" id="WP_064123788.1">
    <property type="nucleotide sequence ID" value="NZ_CP015243.1"/>
</dbReference>
<accession>A0A172YIP3</accession>
<evidence type="ECO:0000256" key="1">
    <source>
        <dbReference type="ARBA" id="ARBA00022679"/>
    </source>
</evidence>
<organism evidence="4 5">
    <name type="scientific">Halotalea alkalilenta</name>
    <dbReference type="NCBI Taxonomy" id="376489"/>
    <lineage>
        <taxon>Bacteria</taxon>
        <taxon>Pseudomonadati</taxon>
        <taxon>Pseudomonadota</taxon>
        <taxon>Gammaproteobacteria</taxon>
        <taxon>Oceanospirillales</taxon>
        <taxon>Halomonadaceae</taxon>
        <taxon>Halotalea</taxon>
    </lineage>
</organism>
<dbReference type="PANTHER" id="PTHR46401:SF2">
    <property type="entry name" value="GLYCOSYLTRANSFERASE WBBK-RELATED"/>
    <property type="match status" value="1"/>
</dbReference>
<reference evidence="4 5" key="1">
    <citation type="submission" date="2016-04" db="EMBL/GenBank/DDBJ databases">
        <title>Complete Genome Sequence of Halotalea alkalilenta IHB B 13600.</title>
        <authorList>
            <person name="Swarnkar M.K."/>
            <person name="Sharma A."/>
            <person name="Kaushal K."/>
            <person name="Soni R."/>
            <person name="Rana S."/>
            <person name="Singh A.K."/>
            <person name="Gulati A."/>
        </authorList>
    </citation>
    <scope>NUCLEOTIDE SEQUENCE [LARGE SCALE GENOMIC DNA]</scope>
    <source>
        <strain evidence="4 5">IHB B 13600</strain>
    </source>
</reference>
<dbReference type="Pfam" id="PF00534">
    <property type="entry name" value="Glycos_transf_1"/>
    <property type="match status" value="1"/>
</dbReference>
<dbReference type="GO" id="GO:0016757">
    <property type="term" value="F:glycosyltransferase activity"/>
    <property type="evidence" value="ECO:0007669"/>
    <property type="project" value="InterPro"/>
</dbReference>
<keyword evidence="1" id="KW-0808">Transferase</keyword>
<evidence type="ECO:0008006" key="6">
    <source>
        <dbReference type="Google" id="ProtNLM"/>
    </source>
</evidence>
<dbReference type="PANTHER" id="PTHR46401">
    <property type="entry name" value="GLYCOSYLTRANSFERASE WBBK-RELATED"/>
    <property type="match status" value="1"/>
</dbReference>
<gene>
    <name evidence="4" type="ORF">A5892_16880</name>
</gene>
<dbReference type="InterPro" id="IPR001296">
    <property type="entry name" value="Glyco_trans_1"/>
</dbReference>
<feature type="domain" description="Glycosyltransferase subfamily 4-like N-terminal" evidence="3">
    <location>
        <begin position="72"/>
        <end position="144"/>
    </location>
</feature>
<dbReference type="Gene3D" id="3.40.50.2000">
    <property type="entry name" value="Glycogen Phosphorylase B"/>
    <property type="match status" value="2"/>
</dbReference>
<dbReference type="SUPFAM" id="SSF53756">
    <property type="entry name" value="UDP-Glycosyltransferase/glycogen phosphorylase"/>
    <property type="match status" value="1"/>
</dbReference>
<dbReference type="Pfam" id="PF13439">
    <property type="entry name" value="Glyco_transf_4"/>
    <property type="match status" value="1"/>
</dbReference>
<dbReference type="CDD" id="cd03809">
    <property type="entry name" value="GT4_MtfB-like"/>
    <property type="match status" value="1"/>
</dbReference>
<dbReference type="EMBL" id="CP015243">
    <property type="protein sequence ID" value="ANF58935.1"/>
    <property type="molecule type" value="Genomic_DNA"/>
</dbReference>
<dbReference type="GO" id="GO:0009103">
    <property type="term" value="P:lipopolysaccharide biosynthetic process"/>
    <property type="evidence" value="ECO:0007669"/>
    <property type="project" value="TreeGrafter"/>
</dbReference>
<evidence type="ECO:0000313" key="5">
    <source>
        <dbReference type="Proteomes" id="UP000077875"/>
    </source>
</evidence>
<name>A0A172YIP3_9GAMM</name>
<dbReference type="AlphaFoldDB" id="A0A172YIP3"/>
<feature type="domain" description="Glycosyl transferase family 1" evidence="2">
    <location>
        <begin position="156"/>
        <end position="311"/>
    </location>
</feature>
<proteinExistence type="predicted"/>
<dbReference type="Proteomes" id="UP000077875">
    <property type="component" value="Chromosome"/>
</dbReference>
<evidence type="ECO:0000259" key="2">
    <source>
        <dbReference type="Pfam" id="PF00534"/>
    </source>
</evidence>
<sequence>MSRAEYVFDERWIGEHGIGRFAGELFQRVDGLHGIQLGGKPSGALDPLKTGLWLLRHPHKRLFTPGYNAPLFARSRSVITVHDLNHIDVDESSSALKRLYYAQVLKPACRQARRVLTVSAFSRQRIIDWSGASPERVINVGNGVSSVFGVEAAAGESPSTSRYFFCVSNRKSHKNERRLIEAFAKARLPEDVELMMTGQSTAELDEQIARLGAAARIRFTGRLDDAQLAACYRHAIALLFPSLYEGFGLPVVEAMACGTPVLTSTVTSLPEIAGDAAWLVDPLRVDEIRQGIERLHDDADLRARLRDKGIERARSFSWERVAERVRLALQ</sequence>
<dbReference type="STRING" id="376489.A5892_16880"/>
<evidence type="ECO:0000313" key="4">
    <source>
        <dbReference type="EMBL" id="ANF58935.1"/>
    </source>
</evidence>
<protein>
    <recommendedName>
        <fullName evidence="6">Glycosyl transferase family 1</fullName>
    </recommendedName>
</protein>
<dbReference type="InterPro" id="IPR028098">
    <property type="entry name" value="Glyco_trans_4-like_N"/>
</dbReference>